<dbReference type="PANTHER" id="PTHR33495:SF2">
    <property type="entry name" value="ANTI-SIGMA FACTOR ANTAGONIST TM_1081-RELATED"/>
    <property type="match status" value="1"/>
</dbReference>
<protein>
    <recommendedName>
        <fullName evidence="2">Anti-sigma factor antagonist</fullName>
    </recommendedName>
</protein>
<sequence length="117" mass="12704">MQGPAWQHTINHLGTASVITLAGELDFAADGDVRQLLDAELQQPSLTDLRIDMTRVTFIDSTMLGTLVHAYNAIDDTDRQLTISPSPVVRRILEITGLSHLFNVADVDPPDAPGRAS</sequence>
<dbReference type="OrthoDB" id="3404017at2"/>
<proteinExistence type="inferred from homology"/>
<dbReference type="GO" id="GO:0043856">
    <property type="term" value="F:anti-sigma factor antagonist activity"/>
    <property type="evidence" value="ECO:0007669"/>
    <property type="project" value="InterPro"/>
</dbReference>
<accession>A0A1C5IB65</accession>
<dbReference type="InterPro" id="IPR003658">
    <property type="entry name" value="Anti-sigma_ant"/>
</dbReference>
<evidence type="ECO:0000313" key="4">
    <source>
        <dbReference type="EMBL" id="SCG55353.1"/>
    </source>
</evidence>
<keyword evidence="5" id="KW-1185">Reference proteome</keyword>
<dbReference type="NCBIfam" id="TIGR00377">
    <property type="entry name" value="ant_ant_sig"/>
    <property type="match status" value="1"/>
</dbReference>
<dbReference type="EMBL" id="LT607754">
    <property type="protein sequence ID" value="SCG55353.1"/>
    <property type="molecule type" value="Genomic_DNA"/>
</dbReference>
<evidence type="ECO:0000256" key="1">
    <source>
        <dbReference type="ARBA" id="ARBA00009013"/>
    </source>
</evidence>
<dbReference type="AlphaFoldDB" id="A0A1C5IB65"/>
<dbReference type="Pfam" id="PF01740">
    <property type="entry name" value="STAS"/>
    <property type="match status" value="1"/>
</dbReference>
<dbReference type="SUPFAM" id="SSF52091">
    <property type="entry name" value="SpoIIaa-like"/>
    <property type="match status" value="1"/>
</dbReference>
<dbReference type="RefSeq" id="WP_089012452.1">
    <property type="nucleotide sequence ID" value="NZ_LT607754.1"/>
</dbReference>
<evidence type="ECO:0000256" key="2">
    <source>
        <dbReference type="RuleBase" id="RU003749"/>
    </source>
</evidence>
<dbReference type="PANTHER" id="PTHR33495">
    <property type="entry name" value="ANTI-SIGMA FACTOR ANTAGONIST TM_1081-RELATED-RELATED"/>
    <property type="match status" value="1"/>
</dbReference>
<dbReference type="CDD" id="cd07043">
    <property type="entry name" value="STAS_anti-anti-sigma_factors"/>
    <property type="match status" value="1"/>
</dbReference>
<reference evidence="5" key="1">
    <citation type="submission" date="2016-06" db="EMBL/GenBank/DDBJ databases">
        <authorList>
            <person name="Varghese N."/>
            <person name="Submissions Spin"/>
        </authorList>
    </citation>
    <scope>NUCLEOTIDE SEQUENCE [LARGE SCALE GENOMIC DNA]</scope>
    <source>
        <strain evidence="5">DSM 43819</strain>
    </source>
</reference>
<dbReference type="PROSITE" id="PS50801">
    <property type="entry name" value="STAS"/>
    <property type="match status" value="1"/>
</dbReference>
<evidence type="ECO:0000259" key="3">
    <source>
        <dbReference type="PROSITE" id="PS50801"/>
    </source>
</evidence>
<name>A0A1C5IB65_9ACTN</name>
<organism evidence="4 5">
    <name type="scientific">Micromonospora inositola</name>
    <dbReference type="NCBI Taxonomy" id="47865"/>
    <lineage>
        <taxon>Bacteria</taxon>
        <taxon>Bacillati</taxon>
        <taxon>Actinomycetota</taxon>
        <taxon>Actinomycetes</taxon>
        <taxon>Micromonosporales</taxon>
        <taxon>Micromonosporaceae</taxon>
        <taxon>Micromonospora</taxon>
    </lineage>
</organism>
<comment type="similarity">
    <text evidence="1 2">Belongs to the anti-sigma-factor antagonist family.</text>
</comment>
<dbReference type="InterPro" id="IPR002645">
    <property type="entry name" value="STAS_dom"/>
</dbReference>
<dbReference type="Proteomes" id="UP000198221">
    <property type="component" value="Chromosome I"/>
</dbReference>
<feature type="domain" description="STAS" evidence="3">
    <location>
        <begin position="18"/>
        <end position="117"/>
    </location>
</feature>
<evidence type="ECO:0000313" key="5">
    <source>
        <dbReference type="Proteomes" id="UP000198221"/>
    </source>
</evidence>
<dbReference type="Gene3D" id="3.30.750.24">
    <property type="entry name" value="STAS domain"/>
    <property type="match status" value="1"/>
</dbReference>
<dbReference type="InterPro" id="IPR036513">
    <property type="entry name" value="STAS_dom_sf"/>
</dbReference>
<gene>
    <name evidence="4" type="ORF">GA0070613_2534</name>
</gene>